<dbReference type="GO" id="GO:0006259">
    <property type="term" value="P:DNA metabolic process"/>
    <property type="evidence" value="ECO:0007669"/>
    <property type="project" value="UniProtKB-ARBA"/>
</dbReference>
<evidence type="ECO:0000256" key="4">
    <source>
        <dbReference type="SAM" id="MobiDB-lite"/>
    </source>
</evidence>
<dbReference type="Gene3D" id="3.30.70.270">
    <property type="match status" value="1"/>
</dbReference>
<evidence type="ECO:0000313" key="6">
    <source>
        <dbReference type="EMBL" id="KAL0161978.1"/>
    </source>
</evidence>
<dbReference type="InterPro" id="IPR012337">
    <property type="entry name" value="RNaseH-like_sf"/>
</dbReference>
<feature type="compositionally biased region" description="Polar residues" evidence="4">
    <location>
        <begin position="27"/>
        <end position="38"/>
    </location>
</feature>
<evidence type="ECO:0000256" key="1">
    <source>
        <dbReference type="ARBA" id="ARBA00010879"/>
    </source>
</evidence>
<proteinExistence type="inferred from homology"/>
<evidence type="ECO:0000313" key="7">
    <source>
        <dbReference type="Proteomes" id="UP001529510"/>
    </source>
</evidence>
<protein>
    <recommendedName>
        <fullName evidence="2">ribonuclease H</fullName>
        <ecNumber evidence="2">3.1.26.4</ecNumber>
    </recommendedName>
</protein>
<feature type="domain" description="Integrase catalytic" evidence="5">
    <location>
        <begin position="1612"/>
        <end position="1798"/>
    </location>
</feature>
<gene>
    <name evidence="6" type="ORF">M9458_041374</name>
</gene>
<dbReference type="CDD" id="cd01644">
    <property type="entry name" value="RT_pepA17"/>
    <property type="match status" value="1"/>
</dbReference>
<comment type="caution">
    <text evidence="6">The sequence shown here is derived from an EMBL/GenBank/DDBJ whole genome shotgun (WGS) entry which is preliminary data.</text>
</comment>
<dbReference type="InterPro" id="IPR036397">
    <property type="entry name" value="RNaseH_sf"/>
</dbReference>
<reference evidence="6 7" key="1">
    <citation type="submission" date="2024-05" db="EMBL/GenBank/DDBJ databases">
        <title>Genome sequencing and assembly of Indian major carp, Cirrhinus mrigala (Hamilton, 1822).</title>
        <authorList>
            <person name="Mohindra V."/>
            <person name="Chowdhury L.M."/>
            <person name="Lal K."/>
            <person name="Jena J.K."/>
        </authorList>
    </citation>
    <scope>NUCLEOTIDE SEQUENCE [LARGE SCALE GENOMIC DNA]</scope>
    <source>
        <strain evidence="6">CM1030</strain>
        <tissue evidence="6">Blood</tissue>
    </source>
</reference>
<dbReference type="PANTHER" id="PTHR47331">
    <property type="entry name" value="PHD-TYPE DOMAIN-CONTAINING PROTEIN"/>
    <property type="match status" value="1"/>
</dbReference>
<dbReference type="InterPro" id="IPR008042">
    <property type="entry name" value="Retrotrans_Pao"/>
</dbReference>
<dbReference type="InterPro" id="IPR005312">
    <property type="entry name" value="DUF1759"/>
</dbReference>
<organism evidence="6 7">
    <name type="scientific">Cirrhinus mrigala</name>
    <name type="common">Mrigala</name>
    <dbReference type="NCBI Taxonomy" id="683832"/>
    <lineage>
        <taxon>Eukaryota</taxon>
        <taxon>Metazoa</taxon>
        <taxon>Chordata</taxon>
        <taxon>Craniata</taxon>
        <taxon>Vertebrata</taxon>
        <taxon>Euteleostomi</taxon>
        <taxon>Actinopterygii</taxon>
        <taxon>Neopterygii</taxon>
        <taxon>Teleostei</taxon>
        <taxon>Ostariophysi</taxon>
        <taxon>Cypriniformes</taxon>
        <taxon>Cyprinidae</taxon>
        <taxon>Labeoninae</taxon>
        <taxon>Labeonini</taxon>
        <taxon>Cirrhinus</taxon>
    </lineage>
</organism>
<dbReference type="Gene3D" id="3.10.10.10">
    <property type="entry name" value="HIV Type 1 Reverse Transcriptase, subunit A, domain 1"/>
    <property type="match status" value="1"/>
</dbReference>
<dbReference type="Pfam" id="PF18701">
    <property type="entry name" value="DUF5641"/>
    <property type="match status" value="1"/>
</dbReference>
<dbReference type="Pfam" id="PF17921">
    <property type="entry name" value="Integrase_H2C2"/>
    <property type="match status" value="1"/>
</dbReference>
<name>A0ABD0NJ05_CIRMR</name>
<dbReference type="Gene3D" id="3.30.420.10">
    <property type="entry name" value="Ribonuclease H-like superfamily/Ribonuclease H"/>
    <property type="match status" value="1"/>
</dbReference>
<comment type="similarity">
    <text evidence="1">Belongs to the beta type-B retroviral polymerase family. HERV class-II K(HML-2) pol subfamily.</text>
</comment>
<dbReference type="EMBL" id="JAMKFB020000021">
    <property type="protein sequence ID" value="KAL0161978.1"/>
    <property type="molecule type" value="Genomic_DNA"/>
</dbReference>
<dbReference type="SUPFAM" id="SSF53098">
    <property type="entry name" value="Ribonuclease H-like"/>
    <property type="match status" value="1"/>
</dbReference>
<dbReference type="GO" id="GO:0004523">
    <property type="term" value="F:RNA-DNA hybrid ribonuclease activity"/>
    <property type="evidence" value="ECO:0007669"/>
    <property type="project" value="UniProtKB-EC"/>
</dbReference>
<dbReference type="Gene3D" id="1.10.340.70">
    <property type="match status" value="1"/>
</dbReference>
<feature type="coiled-coil region" evidence="3">
    <location>
        <begin position="53"/>
        <end position="83"/>
    </location>
</feature>
<dbReference type="Pfam" id="PF00078">
    <property type="entry name" value="RVT_1"/>
    <property type="match status" value="1"/>
</dbReference>
<evidence type="ECO:0000256" key="3">
    <source>
        <dbReference type="SAM" id="Coils"/>
    </source>
</evidence>
<feature type="region of interest" description="Disordered" evidence="4">
    <location>
        <begin position="1"/>
        <end position="38"/>
    </location>
</feature>
<dbReference type="Proteomes" id="UP001529510">
    <property type="component" value="Unassembled WGS sequence"/>
</dbReference>
<dbReference type="InterPro" id="IPR043128">
    <property type="entry name" value="Rev_trsase/Diguanyl_cyclase"/>
</dbReference>
<keyword evidence="7" id="KW-1185">Reference proteome</keyword>
<evidence type="ECO:0000259" key="5">
    <source>
        <dbReference type="PROSITE" id="PS50994"/>
    </source>
</evidence>
<dbReference type="EC" id="3.1.26.4" evidence="2"/>
<dbReference type="InterPro" id="IPR041588">
    <property type="entry name" value="Integrase_H2C2"/>
</dbReference>
<dbReference type="Pfam" id="PF03564">
    <property type="entry name" value="DUF1759"/>
    <property type="match status" value="1"/>
</dbReference>
<dbReference type="InterPro" id="IPR000477">
    <property type="entry name" value="RT_dom"/>
</dbReference>
<keyword evidence="3" id="KW-0175">Coiled coil</keyword>
<dbReference type="Pfam" id="PF05380">
    <property type="entry name" value="Peptidase_A17"/>
    <property type="match status" value="1"/>
</dbReference>
<sequence>MENTVEDDIRPSDSVSNVSVRTKKRSTVVSKSMSTASSARIRAEAETAALKARQRLLSQKHALEEQQELLRRKKEELDLDMELAASMAKVSVFKASEISCTSHASVRSDGVNPYLERGKKPQLSHDAATFVPEFNTQPSAAEAEDEALLSGYAVVRPKTHNKIGPPAVVTRDDPSTLSFQPAVVNNDGLLTLSGGALYPLVTHLQSEAAPVTVNNSDQRLLSVLERQNQITSLLVGQQSLFLLPKQDLQVFDGDPLEYQTFIRGFEHNIEGRTQSQKDCLYFLEQYTRGQPRDLVRSCQHLPLSHGYIKAKSLLQEHFGDPFKVASAYMNKVLSWPLVKAEDIKALRAYSLMLRECCNSLGTAVSDLNVPTNMQTIVRKLPYKLRDHWRGVAGDIQEKFHRRATFLDIVEFVERQVKIASDPLFGNIQDIPATGRKELRMVKSQIGSKARGSSFATAVAPAEKKIESVNKREKNSLVKACLFCGAGHSLDVCLLLDKRTQDEKMSFLKENRMCFGCLCVGHMSKDCRKRLICRICNYRHPTLLHIHSKAKQKSSTQAIGGLEMTREGAVVSVQSSGLTGAGKQDCTLSILPVQVRSKRGQETFVTYAFLDPGSTSSFCTERLMNQLNLTGKKLGILLRTMGQEKVVDSYKLSDLEVAGLDSDNFCGLPEVFTQKSMPVHKGNIPCSKDLQRWSHLRDIKMPEINADVDLLIGTNVPQALEPWEVVHAANGGPYAIKTILGWTVNGPLRGDNQISDQCLQPDITVNRISVARLDELWENQLKVDFPENLQDEQPGQSREDKRFIESVSESAKLIDGHYSIGLPVRQKYLKMPNNKSVAEQRALSLKRRLNKDPSFCSDYIAFMTKMLADGYAERVPAEHLTRRDGRVWYLPHHGVYHPKKKKLRVVYDCGTTFQGTSLNSQLFQGPDLTNLLVGVLTRFRKEPVALMADIEAMFHQVRVPAEDSDLLRFLWWPDGDCSQELVEYRMMVHLFGATSSPSCACFALRKCAEDNQRYFNPMAVNAVLHHFYVDDCLVSVGSEEEAVYLCQELSALCAKGGFKLTKWISNRRTVLAAIPQEERAKEVRDLDLDNDSLPVERALGVRWCVESDSFKFKIILKSHPLTRRGILSVISSIYDPLGFLAPVVLSAKKILQDLCRRRLGWDDPLPSSVVGEWMAWLEDLHDLENWEVNRCLKPVDCGRLVSAQLHHFADASEEGFGTVTYLLLHDNNGRTHSAFVMGKARVAPLKLVTIPRMELTAAVMASRMDKLWRKELQMDLEESAFWTDSTSVLKYIKNETSRFKIFIANRVSEILKTSNVSQWRYVNTSNNPADLASRGVKVQSFLKTDVWLCGPDFLQEPEYRWPDNPEILESSLFGDPEVKAVAVNTAQVEQVSPVEKLIGYFSSWFNLKRAVGWLLKFKTLLLSLVRHRKLLRENLSKLDLSTDQLEKRLQVQMEGAKAQVPKDVLSLEDMVTAELNIIRFCQKIRFPEELSCLKKGECVRRTSHLYKLNPILDGDLIRVGGRLSRAAMPLEAKHPVILAKDQHISNLILADVHQETGHGGRNHMLSHLRQKYWIPGACVAIRKVLTKCVICRKLSASSGQQKMADLPHNRITPDEPPFSRVGLDCFGPFEVKRGRTVIKRYGLIFTCLAIRAIHLEVLSSLDTDSFINGFRRFIARRGQVLEIRSDNGTNFVGAERELRQATENLNHNLINDVLLRKGVKWVFNPPAASHHGGSWERLIRSVRRVLNSVCKTQILDEESLATVFCEVEAIVNSRPITKASTDPQDLEALTPNHLLLLKSRPLLPPGLFKEEDVYSRRRWRQVQYMSDLFWKRWVKEYLPGLQERQKWNSVKRNFVSGDLVVLVDDMAPRNTWITGRIVDTVLDKNGLEAEGHMGKNFLLTVTTVNDVTTIIICFYALFDVSSLD</sequence>
<dbReference type="InterPro" id="IPR043502">
    <property type="entry name" value="DNA/RNA_pol_sf"/>
</dbReference>
<dbReference type="InterPro" id="IPR001584">
    <property type="entry name" value="Integrase_cat-core"/>
</dbReference>
<accession>A0ABD0NJ05</accession>
<dbReference type="PROSITE" id="PS50994">
    <property type="entry name" value="INTEGRASE"/>
    <property type="match status" value="1"/>
</dbReference>
<dbReference type="PANTHER" id="PTHR47331:SF3">
    <property type="match status" value="1"/>
</dbReference>
<evidence type="ECO:0000256" key="2">
    <source>
        <dbReference type="ARBA" id="ARBA00012180"/>
    </source>
</evidence>
<dbReference type="InterPro" id="IPR040676">
    <property type="entry name" value="DUF5641"/>
</dbReference>
<dbReference type="SUPFAM" id="SSF56672">
    <property type="entry name" value="DNA/RNA polymerases"/>
    <property type="match status" value="1"/>
</dbReference>